<dbReference type="RefSeq" id="WP_212640530.1">
    <property type="nucleotide sequence ID" value="NZ_CP074132.1"/>
</dbReference>
<dbReference type="PANTHER" id="PTHR43802:SF1">
    <property type="entry name" value="IP11341P-RELATED"/>
    <property type="match status" value="1"/>
</dbReference>
<dbReference type="InterPro" id="IPR001753">
    <property type="entry name" value="Enoyl-CoA_hydra/iso"/>
</dbReference>
<dbReference type="EMBL" id="CP074132">
    <property type="protein sequence ID" value="QUX27467.1"/>
    <property type="molecule type" value="Genomic_DNA"/>
</dbReference>
<protein>
    <submittedName>
        <fullName evidence="2">Enoyl-CoA hydratase/isomerase family protein</fullName>
    </submittedName>
</protein>
<comment type="similarity">
    <text evidence="1">Belongs to the enoyl-CoA hydratase/isomerase family.</text>
</comment>
<reference evidence="3" key="1">
    <citation type="submission" date="2021-05" db="EMBL/GenBank/DDBJ databases">
        <title>Direct Submission.</title>
        <authorList>
            <person name="Li K."/>
            <person name="Gao J."/>
        </authorList>
    </citation>
    <scope>NUCLEOTIDE SEQUENCE [LARGE SCALE GENOMIC DNA]</scope>
    <source>
        <strain evidence="3">HDS12</strain>
    </source>
</reference>
<name>A0ABX8BZ81_9ACTN</name>
<evidence type="ECO:0000313" key="3">
    <source>
        <dbReference type="Proteomes" id="UP000678016"/>
    </source>
</evidence>
<dbReference type="Proteomes" id="UP000678016">
    <property type="component" value="Chromosome"/>
</dbReference>
<evidence type="ECO:0000313" key="2">
    <source>
        <dbReference type="EMBL" id="QUX27467.1"/>
    </source>
</evidence>
<dbReference type="Gene3D" id="3.90.226.10">
    <property type="entry name" value="2-enoyl-CoA Hydratase, Chain A, domain 1"/>
    <property type="match status" value="1"/>
</dbReference>
<evidence type="ECO:0000256" key="1">
    <source>
        <dbReference type="ARBA" id="ARBA00005254"/>
    </source>
</evidence>
<dbReference type="Pfam" id="PF00378">
    <property type="entry name" value="ECH_1"/>
    <property type="match status" value="1"/>
</dbReference>
<dbReference type="SUPFAM" id="SSF52096">
    <property type="entry name" value="ClpP/crotonase"/>
    <property type="match status" value="1"/>
</dbReference>
<dbReference type="CDD" id="cd06558">
    <property type="entry name" value="crotonase-like"/>
    <property type="match status" value="1"/>
</dbReference>
<accession>A0ABX8BZ81</accession>
<proteinExistence type="inferred from homology"/>
<dbReference type="InterPro" id="IPR029045">
    <property type="entry name" value="ClpP/crotonase-like_dom_sf"/>
</dbReference>
<organism evidence="2 3">
    <name type="scientific">Nocardiopsis akebiae</name>
    <dbReference type="NCBI Taxonomy" id="2831968"/>
    <lineage>
        <taxon>Bacteria</taxon>
        <taxon>Bacillati</taxon>
        <taxon>Actinomycetota</taxon>
        <taxon>Actinomycetes</taxon>
        <taxon>Streptosporangiales</taxon>
        <taxon>Nocardiopsidaceae</taxon>
        <taxon>Nocardiopsis</taxon>
    </lineage>
</organism>
<keyword evidence="3" id="KW-1185">Reference proteome</keyword>
<dbReference type="PANTHER" id="PTHR43802">
    <property type="entry name" value="ENOYL-COA HYDRATASE"/>
    <property type="match status" value="1"/>
</dbReference>
<gene>
    <name evidence="2" type="ORF">KGD83_19380</name>
</gene>
<sequence>MSDELVLAHREPLTEGHTTVITLNRPAKLNAWTTAMRARIVELFTEAGGDPDCRAVVLTGTGDAFCAGQDLSETRAIDPADHAAAEAWIDEFDVLYRALRGIDKPTVAAVNGVAAGSGFQFALLSDLRVGHPGVRMGQPEVRSGIPSVTGIWAMWDILGKARTIEFTLTGDLVDGSEAHRLGLLTRLVPERGDVLPAALDLAASLASLPPGAVALTKARLREIDDAALTDAVAAAKEVHTRAYASGEPQREMERFLAKRR</sequence>